<evidence type="ECO:0000313" key="7">
    <source>
        <dbReference type="EMBL" id="OKL47844.1"/>
    </source>
</evidence>
<dbReference type="STRING" id="1921764.BSR28_06725"/>
<keyword evidence="2 5" id="KW-0285">Flavoprotein</keyword>
<evidence type="ECO:0000256" key="5">
    <source>
        <dbReference type="PIRNR" id="PIRNR005426"/>
    </source>
</evidence>
<dbReference type="SUPFAM" id="SSF55469">
    <property type="entry name" value="FMN-dependent nitroreductase-like"/>
    <property type="match status" value="1"/>
</dbReference>
<evidence type="ECO:0000256" key="2">
    <source>
        <dbReference type="ARBA" id="ARBA00022630"/>
    </source>
</evidence>
<keyword evidence="8" id="KW-1185">Reference proteome</keyword>
<reference evidence="7 8" key="1">
    <citation type="submission" date="2016-11" db="EMBL/GenBank/DDBJ databases">
        <title>Actinomyces gypaetusis sp. nov. isolated from the vulture Gypaetus barbatus in Qinghai Tibet Plateau China.</title>
        <authorList>
            <person name="Meng X."/>
        </authorList>
    </citation>
    <scope>NUCLEOTIDE SEQUENCE [LARGE SCALE GENOMIC DNA]</scope>
    <source>
        <strain evidence="7 8">VUL4_2</strain>
    </source>
</reference>
<dbReference type="PANTHER" id="PTHR43425:SF2">
    <property type="entry name" value="OXYGEN-INSENSITIVE NADPH NITROREDUCTASE"/>
    <property type="match status" value="1"/>
</dbReference>
<evidence type="ECO:0000256" key="1">
    <source>
        <dbReference type="ARBA" id="ARBA00008366"/>
    </source>
</evidence>
<evidence type="ECO:0000313" key="8">
    <source>
        <dbReference type="Proteomes" id="UP000186785"/>
    </source>
</evidence>
<keyword evidence="4 5" id="KW-0560">Oxidoreductase</keyword>
<sequence>MSESFTTPPKNFTDNPVVKLQLAHRSIRAYQDRAIPEAVLADLFEAARHTATSAFLQQFSIIHITDPQVRDAIYQVSGQPYVGGDKGELFIFVADLNRNARIREHFQADLSALSRTNLFLEAAADTYLAAQNFVLAAESHGLGTVYLGSIQTDPARLVEVLELPRYTYPLLGVLVGYADQEPQYKPRLPLEFLKHQNTYQGRQQLVADLGEYDQHLQSYYDLRDTSKPVGAFTKRIASMLGQGAAEQSPMLAVLHQQGLCLE</sequence>
<keyword evidence="5" id="KW-0521">NADP</keyword>
<dbReference type="PANTHER" id="PTHR43425">
    <property type="entry name" value="OXYGEN-INSENSITIVE NADPH NITROREDUCTASE"/>
    <property type="match status" value="1"/>
</dbReference>
<dbReference type="Proteomes" id="UP000186785">
    <property type="component" value="Unassembled WGS sequence"/>
</dbReference>
<comment type="similarity">
    <text evidence="1 5">Belongs to the flavin oxidoreductase frp family.</text>
</comment>
<name>A0A1Q5PLA7_9ACTO</name>
<accession>A0A1Q5PLA7</accession>
<evidence type="ECO:0000256" key="4">
    <source>
        <dbReference type="ARBA" id="ARBA00023002"/>
    </source>
</evidence>
<evidence type="ECO:0000259" key="6">
    <source>
        <dbReference type="Pfam" id="PF00881"/>
    </source>
</evidence>
<dbReference type="Gene3D" id="3.40.109.10">
    <property type="entry name" value="NADH Oxidase"/>
    <property type="match status" value="1"/>
</dbReference>
<comment type="caution">
    <text evidence="7">The sequence shown here is derived from an EMBL/GenBank/DDBJ whole genome shotgun (WGS) entry which is preliminary data.</text>
</comment>
<dbReference type="InterPro" id="IPR000415">
    <property type="entry name" value="Nitroreductase-like"/>
</dbReference>
<dbReference type="EMBL" id="MQSV01000003">
    <property type="protein sequence ID" value="OKL47844.1"/>
    <property type="molecule type" value="Genomic_DNA"/>
</dbReference>
<evidence type="ECO:0000256" key="3">
    <source>
        <dbReference type="ARBA" id="ARBA00022643"/>
    </source>
</evidence>
<keyword evidence="3 5" id="KW-0288">FMN</keyword>
<dbReference type="PIRSF" id="PIRSF005426">
    <property type="entry name" value="Frp"/>
    <property type="match status" value="1"/>
</dbReference>
<proteinExistence type="inferred from homology"/>
<dbReference type="AlphaFoldDB" id="A0A1Q5PLA7"/>
<dbReference type="InterPro" id="IPR029479">
    <property type="entry name" value="Nitroreductase"/>
</dbReference>
<dbReference type="InterPro" id="IPR016446">
    <property type="entry name" value="Flavin_OxRdtase_Frp"/>
</dbReference>
<protein>
    <recommendedName>
        <fullName evidence="6">Nitroreductase domain-containing protein</fullName>
    </recommendedName>
</protein>
<gene>
    <name evidence="7" type="ORF">BSR29_04955</name>
</gene>
<dbReference type="OrthoDB" id="3181400at2"/>
<organism evidence="7 8">
    <name type="scientific">Boudabousia liubingyangii</name>
    <dbReference type="NCBI Taxonomy" id="1921764"/>
    <lineage>
        <taxon>Bacteria</taxon>
        <taxon>Bacillati</taxon>
        <taxon>Actinomycetota</taxon>
        <taxon>Actinomycetes</taxon>
        <taxon>Actinomycetales</taxon>
        <taxon>Actinomycetaceae</taxon>
        <taxon>Boudabousia</taxon>
    </lineage>
</organism>
<dbReference type="Pfam" id="PF00881">
    <property type="entry name" value="Nitroreductase"/>
    <property type="match status" value="1"/>
</dbReference>
<feature type="domain" description="Nitroreductase" evidence="6">
    <location>
        <begin position="24"/>
        <end position="177"/>
    </location>
</feature>
<dbReference type="GO" id="GO:0016491">
    <property type="term" value="F:oxidoreductase activity"/>
    <property type="evidence" value="ECO:0007669"/>
    <property type="project" value="UniProtKB-UniRule"/>
</dbReference>
<dbReference type="RefSeq" id="WP_073709204.1">
    <property type="nucleotide sequence ID" value="NZ_MQSV01000003.1"/>
</dbReference>